<evidence type="ECO:0000256" key="3">
    <source>
        <dbReference type="ARBA" id="ARBA00022989"/>
    </source>
</evidence>
<keyword evidence="8" id="KW-1185">Reference proteome</keyword>
<reference evidence="8" key="1">
    <citation type="journal article" date="2015" name="Nat. Genet.">
        <title>The genome and transcriptome of the zoonotic hookworm Ancylostoma ceylanicum identify infection-specific gene families.</title>
        <authorList>
            <person name="Schwarz E.M."/>
            <person name="Hu Y."/>
            <person name="Antoshechkin I."/>
            <person name="Miller M.M."/>
            <person name="Sternberg P.W."/>
            <person name="Aroian R.V."/>
        </authorList>
    </citation>
    <scope>NUCLEOTIDE SEQUENCE</scope>
    <source>
        <strain evidence="8">HY135</strain>
    </source>
</reference>
<dbReference type="InterPro" id="IPR036640">
    <property type="entry name" value="ABC1_TM_sf"/>
</dbReference>
<dbReference type="GO" id="GO:0005524">
    <property type="term" value="F:ATP binding"/>
    <property type="evidence" value="ECO:0007669"/>
    <property type="project" value="InterPro"/>
</dbReference>
<evidence type="ECO:0000256" key="1">
    <source>
        <dbReference type="ARBA" id="ARBA00022448"/>
    </source>
</evidence>
<dbReference type="GO" id="GO:0140359">
    <property type="term" value="F:ABC-type transporter activity"/>
    <property type="evidence" value="ECO:0007669"/>
    <property type="project" value="InterPro"/>
</dbReference>
<proteinExistence type="predicted"/>
<gene>
    <name evidence="7" type="primary">Acey_s0424.g1224</name>
    <name evidence="7" type="ORF">Y032_0424g1224</name>
</gene>
<dbReference type="InterPro" id="IPR011527">
    <property type="entry name" value="ABC1_TM_dom"/>
</dbReference>
<dbReference type="GO" id="GO:0015910">
    <property type="term" value="P:long-chain fatty acid import into peroxisome"/>
    <property type="evidence" value="ECO:0007669"/>
    <property type="project" value="TreeGrafter"/>
</dbReference>
<dbReference type="OrthoDB" id="422637at2759"/>
<evidence type="ECO:0000313" key="7">
    <source>
        <dbReference type="EMBL" id="EYC45552.1"/>
    </source>
</evidence>
<dbReference type="SUPFAM" id="SSF90123">
    <property type="entry name" value="ABC transporter transmembrane region"/>
    <property type="match status" value="1"/>
</dbReference>
<dbReference type="InterPro" id="IPR050835">
    <property type="entry name" value="ABC_transporter_sub-D"/>
</dbReference>
<feature type="transmembrane region" description="Helical" evidence="5">
    <location>
        <begin position="52"/>
        <end position="85"/>
    </location>
</feature>
<dbReference type="SUPFAM" id="SSF52540">
    <property type="entry name" value="P-loop containing nucleoside triphosphate hydrolases"/>
    <property type="match status" value="2"/>
</dbReference>
<evidence type="ECO:0000313" key="8">
    <source>
        <dbReference type="Proteomes" id="UP000024635"/>
    </source>
</evidence>
<dbReference type="GO" id="GO:0006635">
    <property type="term" value="P:fatty acid beta-oxidation"/>
    <property type="evidence" value="ECO:0007669"/>
    <property type="project" value="TreeGrafter"/>
</dbReference>
<dbReference type="Proteomes" id="UP000024635">
    <property type="component" value="Unassembled WGS sequence"/>
</dbReference>
<dbReference type="InterPro" id="IPR027417">
    <property type="entry name" value="P-loop_NTPase"/>
</dbReference>
<dbReference type="PANTHER" id="PTHR11384:SF65">
    <property type="entry name" value="ABC TRANSPORTER DOMAIN-CONTAINING PROTEIN"/>
    <property type="match status" value="1"/>
</dbReference>
<dbReference type="Gene3D" id="3.40.50.300">
    <property type="entry name" value="P-loop containing nucleotide triphosphate hydrolases"/>
    <property type="match status" value="1"/>
</dbReference>
<sequence>MSRVQYKQCRLVRISVSTFVRFMRLEYEIVAQKSGTITGRFYKVLLQRDESAFWNTFTLATLICIGQCLILGSIAFFSWCLYLCFRDNFVKSLHRLYFSHNVYYTLNAIDDKGIDNPDQRITQDVEKLCRLLATKITPSLLVAPFVIAYYTYKTWQTAGGFGVGIIYAYFLLGAVINRILISPVTKWAAKVEKAEGDFRPPATSLNSYGADSVIHGVFVHCVIRLQTDLNTSQSGTMPKRVLFTVQQTSSEPPAMQPFQYFFDYYGGVLSYAIQIFPIFIFQTYADLDEAHLGEKISNNAFYYIYLINSFTRLTDLALSIGELGGYVLRVSEIVHCSHQKECFDNEGFTGTGDDDRKPDDLSFSIRNLTYGKPFEEDDVLVSDLNVDIPVNKSLIVTGPSGAGKSSLLRILANLWPSKIVPAQKQKILHPSLPTMRWYVERAELGLLGVKLDDEQQLEEVYSFFFIVDITWRETGLEEIIYYALRAY</sequence>
<evidence type="ECO:0000256" key="4">
    <source>
        <dbReference type="ARBA" id="ARBA00023136"/>
    </source>
</evidence>
<dbReference type="EMBL" id="JARK01000024">
    <property type="protein sequence ID" value="EYC45552.1"/>
    <property type="molecule type" value="Genomic_DNA"/>
</dbReference>
<keyword evidence="4 5" id="KW-0472">Membrane</keyword>
<keyword evidence="2 5" id="KW-0812">Transmembrane</keyword>
<dbReference type="AlphaFoldDB" id="A0A016X238"/>
<protein>
    <recommendedName>
        <fullName evidence="6">ABC transmembrane type-1 domain-containing protein</fullName>
    </recommendedName>
</protein>
<feature type="transmembrane region" description="Helical" evidence="5">
    <location>
        <begin position="158"/>
        <end position="180"/>
    </location>
</feature>
<accession>A0A016X238</accession>
<name>A0A016X238_9BILA</name>
<dbReference type="PANTHER" id="PTHR11384">
    <property type="entry name" value="ATP-BINDING CASSETTE, SUB-FAMILY D MEMBER"/>
    <property type="match status" value="1"/>
</dbReference>
<feature type="domain" description="ABC transmembrane type-1" evidence="6">
    <location>
        <begin position="36"/>
        <end position="200"/>
    </location>
</feature>
<dbReference type="GO" id="GO:0007031">
    <property type="term" value="P:peroxisome organization"/>
    <property type="evidence" value="ECO:0007669"/>
    <property type="project" value="TreeGrafter"/>
</dbReference>
<dbReference type="GO" id="GO:0005778">
    <property type="term" value="C:peroxisomal membrane"/>
    <property type="evidence" value="ECO:0007669"/>
    <property type="project" value="TreeGrafter"/>
</dbReference>
<keyword evidence="3 5" id="KW-1133">Transmembrane helix</keyword>
<evidence type="ECO:0000256" key="5">
    <source>
        <dbReference type="SAM" id="Phobius"/>
    </source>
</evidence>
<keyword evidence="1" id="KW-0813">Transport</keyword>
<comment type="caution">
    <text evidence="7">The sequence shown here is derived from an EMBL/GenBank/DDBJ whole genome shotgun (WGS) entry which is preliminary data.</text>
</comment>
<evidence type="ECO:0000256" key="2">
    <source>
        <dbReference type="ARBA" id="ARBA00022692"/>
    </source>
</evidence>
<dbReference type="Gene3D" id="1.20.1560.10">
    <property type="entry name" value="ABC transporter type 1, transmembrane domain"/>
    <property type="match status" value="1"/>
</dbReference>
<evidence type="ECO:0000259" key="6">
    <source>
        <dbReference type="Pfam" id="PF06472"/>
    </source>
</evidence>
<organism evidence="7 8">
    <name type="scientific">Ancylostoma ceylanicum</name>
    <dbReference type="NCBI Taxonomy" id="53326"/>
    <lineage>
        <taxon>Eukaryota</taxon>
        <taxon>Metazoa</taxon>
        <taxon>Ecdysozoa</taxon>
        <taxon>Nematoda</taxon>
        <taxon>Chromadorea</taxon>
        <taxon>Rhabditida</taxon>
        <taxon>Rhabditina</taxon>
        <taxon>Rhabditomorpha</taxon>
        <taxon>Strongyloidea</taxon>
        <taxon>Ancylostomatidae</taxon>
        <taxon>Ancylostomatinae</taxon>
        <taxon>Ancylostoma</taxon>
    </lineage>
</organism>
<dbReference type="Pfam" id="PF06472">
    <property type="entry name" value="ABC_membrane_2"/>
    <property type="match status" value="1"/>
</dbReference>
<dbReference type="GO" id="GO:0042760">
    <property type="term" value="P:very long-chain fatty acid catabolic process"/>
    <property type="evidence" value="ECO:0007669"/>
    <property type="project" value="TreeGrafter"/>
</dbReference>
<dbReference type="GO" id="GO:0005324">
    <property type="term" value="F:long-chain fatty acid transmembrane transporter activity"/>
    <property type="evidence" value="ECO:0007669"/>
    <property type="project" value="TreeGrafter"/>
</dbReference>
<dbReference type="STRING" id="53326.A0A016X238"/>